<reference evidence="4" key="1">
    <citation type="submission" date="2016-10" db="EMBL/GenBank/DDBJ databases">
        <authorList>
            <person name="Varghese N."/>
            <person name="Submissions S."/>
        </authorList>
    </citation>
    <scope>NUCLEOTIDE SEQUENCE [LARGE SCALE GENOMIC DNA]</scope>
    <source>
        <strain evidence="4">DSM 45419</strain>
    </source>
</reference>
<evidence type="ECO:0000313" key="4">
    <source>
        <dbReference type="Proteomes" id="UP000198680"/>
    </source>
</evidence>
<evidence type="ECO:0000313" key="3">
    <source>
        <dbReference type="EMBL" id="SDM34070.1"/>
    </source>
</evidence>
<dbReference type="RefSeq" id="WP_139177080.1">
    <property type="nucleotide sequence ID" value="NZ_FNHE01000005.1"/>
</dbReference>
<proteinExistence type="predicted"/>
<sequence>MTALLRSRGPAAALLTLAAGLTGCSPASEGEMRGTLAGPAPVLASATLTDDVDPAAGSWSTTWEACFDPSPGEEHLERWEVRAVTAEGVSPRVEELPGRCVELQLAQGPGTAPADDPGRTAALADAASLGYQARGVRSDGSVTPWSEPVVAGSVG</sequence>
<dbReference type="EMBL" id="FNHE01000005">
    <property type="protein sequence ID" value="SDM34070.1"/>
    <property type="molecule type" value="Genomic_DNA"/>
</dbReference>
<dbReference type="OrthoDB" id="5194858at2"/>
<accession>A0A1G9SFE9</accession>
<name>A0A1G9SFE9_9ACTN</name>
<dbReference type="Proteomes" id="UP000198680">
    <property type="component" value="Unassembled WGS sequence"/>
</dbReference>
<dbReference type="PROSITE" id="PS51257">
    <property type="entry name" value="PROKAR_LIPOPROTEIN"/>
    <property type="match status" value="1"/>
</dbReference>
<gene>
    <name evidence="3" type="ORF">SAMN05660642_02210</name>
</gene>
<dbReference type="AlphaFoldDB" id="A0A1G9SFE9"/>
<evidence type="ECO:0000256" key="2">
    <source>
        <dbReference type="SAM" id="SignalP"/>
    </source>
</evidence>
<keyword evidence="2" id="KW-0732">Signal</keyword>
<feature type="signal peptide" evidence="2">
    <location>
        <begin position="1"/>
        <end position="27"/>
    </location>
</feature>
<dbReference type="STRING" id="1137991.SAMN05660642_02210"/>
<protein>
    <submittedName>
        <fullName evidence="3">Uncharacterized protein</fullName>
    </submittedName>
</protein>
<feature type="chain" id="PRO_5011701698" evidence="2">
    <location>
        <begin position="28"/>
        <end position="155"/>
    </location>
</feature>
<keyword evidence="4" id="KW-1185">Reference proteome</keyword>
<evidence type="ECO:0000256" key="1">
    <source>
        <dbReference type="SAM" id="MobiDB-lite"/>
    </source>
</evidence>
<organism evidence="3 4">
    <name type="scientific">Geodermatophilus siccatus</name>
    <dbReference type="NCBI Taxonomy" id="1137991"/>
    <lineage>
        <taxon>Bacteria</taxon>
        <taxon>Bacillati</taxon>
        <taxon>Actinomycetota</taxon>
        <taxon>Actinomycetes</taxon>
        <taxon>Geodermatophilales</taxon>
        <taxon>Geodermatophilaceae</taxon>
        <taxon>Geodermatophilus</taxon>
    </lineage>
</organism>
<feature type="region of interest" description="Disordered" evidence="1">
    <location>
        <begin position="134"/>
        <end position="155"/>
    </location>
</feature>